<sequence length="130" mass="13924">MYNFLSSLVWKFRDVLKVLGMSRNSVQSGSLDLGARDSALFGSLSFLSRVPVVASIFKLVATRLCLPVALFMVQVTHAQPLLPDPQAPSVGGVKASQMNLNVQVRDLCFVLGARDNQLVGYGIVSGLAGD</sequence>
<reference evidence="1" key="1">
    <citation type="submission" date="2018-05" db="EMBL/GenBank/DDBJ databases">
        <authorList>
            <person name="Lanie J.A."/>
            <person name="Ng W.-L."/>
            <person name="Kazmierczak K.M."/>
            <person name="Andrzejewski T.M."/>
            <person name="Davidsen T.M."/>
            <person name="Wayne K.J."/>
            <person name="Tettelin H."/>
            <person name="Glass J.I."/>
            <person name="Rusch D."/>
            <person name="Podicherti R."/>
            <person name="Tsui H.-C.T."/>
            <person name="Winkler M.E."/>
        </authorList>
    </citation>
    <scope>NUCLEOTIDE SEQUENCE</scope>
</reference>
<gene>
    <name evidence="1" type="ORF">METZ01_LOCUS171714</name>
</gene>
<organism evidence="1">
    <name type="scientific">marine metagenome</name>
    <dbReference type="NCBI Taxonomy" id="408172"/>
    <lineage>
        <taxon>unclassified sequences</taxon>
        <taxon>metagenomes</taxon>
        <taxon>ecological metagenomes</taxon>
    </lineage>
</organism>
<dbReference type="GO" id="GO:0009428">
    <property type="term" value="C:bacterial-type flagellum basal body, distal rod, P ring"/>
    <property type="evidence" value="ECO:0007669"/>
    <property type="project" value="InterPro"/>
</dbReference>
<dbReference type="GO" id="GO:0071973">
    <property type="term" value="P:bacterial-type flagellum-dependent cell motility"/>
    <property type="evidence" value="ECO:0007669"/>
    <property type="project" value="InterPro"/>
</dbReference>
<feature type="non-terminal residue" evidence="1">
    <location>
        <position position="130"/>
    </location>
</feature>
<dbReference type="GO" id="GO:0005198">
    <property type="term" value="F:structural molecule activity"/>
    <property type="evidence" value="ECO:0007669"/>
    <property type="project" value="InterPro"/>
</dbReference>
<proteinExistence type="predicted"/>
<accession>A0A382BYH9</accession>
<dbReference type="EMBL" id="UINC01031971">
    <property type="protein sequence ID" value="SVB18860.1"/>
    <property type="molecule type" value="Genomic_DNA"/>
</dbReference>
<evidence type="ECO:0000313" key="1">
    <source>
        <dbReference type="EMBL" id="SVB18860.1"/>
    </source>
</evidence>
<dbReference type="AlphaFoldDB" id="A0A382BYH9"/>
<dbReference type="GO" id="GO:0030288">
    <property type="term" value="C:outer membrane-bounded periplasmic space"/>
    <property type="evidence" value="ECO:0007669"/>
    <property type="project" value="InterPro"/>
</dbReference>
<dbReference type="InterPro" id="IPR001782">
    <property type="entry name" value="Flag_FlgI"/>
</dbReference>
<name>A0A382BYH9_9ZZZZ</name>
<protein>
    <submittedName>
        <fullName evidence="1">Uncharacterized protein</fullName>
    </submittedName>
</protein>
<dbReference type="PRINTS" id="PR01010">
    <property type="entry name" value="FLGPRINGFLGI"/>
</dbReference>